<evidence type="ECO:0000313" key="8">
    <source>
        <dbReference type="EMBL" id="QBR02903.1"/>
    </source>
</evidence>
<dbReference type="InterPro" id="IPR051258">
    <property type="entry name" value="Diverse_Substrate_Transporter"/>
</dbReference>
<sequence>MKSETLWATALISVTVLWGWSFVAIHESLEVLSASAFNACRFLMGATVMLIVLLRRRRQIVWREARRGLLPGLVLFLAFALQTVGIAFTTASNASFITGLAVIFAPIFAFWTLQISPNRQQIVGAIVAATGLALLTVQDLSVHVGDVLVLGCAVFTALHIVVLSKQSKGSDVELLAFIQVLIVGLLSLTWSVTSGEFSIPRTPQPIWTVVIVGIGGTAVGYFVQTKAQVESPPSRIALILVLEPVFGGLFGYFIGGDRLNSVNLAGAVLIVIAMIITEFHPRLRIIPD</sequence>
<proteinExistence type="predicted"/>
<dbReference type="InterPro" id="IPR000620">
    <property type="entry name" value="EamA_dom"/>
</dbReference>
<evidence type="ECO:0000256" key="4">
    <source>
        <dbReference type="ARBA" id="ARBA00022989"/>
    </source>
</evidence>
<feature type="transmembrane region" description="Helical" evidence="6">
    <location>
        <begin position="236"/>
        <end position="255"/>
    </location>
</feature>
<feature type="transmembrane region" description="Helical" evidence="6">
    <location>
        <begin position="68"/>
        <end position="88"/>
    </location>
</feature>
<feature type="transmembrane region" description="Helical" evidence="6">
    <location>
        <begin position="7"/>
        <end position="25"/>
    </location>
</feature>
<protein>
    <submittedName>
        <fullName evidence="8">DMT family transporter</fullName>
    </submittedName>
</protein>
<dbReference type="Proteomes" id="UP000295727">
    <property type="component" value="Chromosome 4"/>
</dbReference>
<evidence type="ECO:0000256" key="2">
    <source>
        <dbReference type="ARBA" id="ARBA00022475"/>
    </source>
</evidence>
<dbReference type="Pfam" id="PF00892">
    <property type="entry name" value="EamA"/>
    <property type="match status" value="2"/>
</dbReference>
<feature type="transmembrane region" description="Helical" evidence="6">
    <location>
        <begin position="205"/>
        <end position="224"/>
    </location>
</feature>
<dbReference type="SUPFAM" id="SSF103481">
    <property type="entry name" value="Multidrug resistance efflux transporter EmrE"/>
    <property type="match status" value="2"/>
</dbReference>
<evidence type="ECO:0000256" key="5">
    <source>
        <dbReference type="ARBA" id="ARBA00023136"/>
    </source>
</evidence>
<feature type="transmembrane region" description="Helical" evidence="6">
    <location>
        <begin position="94"/>
        <end position="113"/>
    </location>
</feature>
<feature type="transmembrane region" description="Helical" evidence="6">
    <location>
        <begin position="174"/>
        <end position="193"/>
    </location>
</feature>
<evidence type="ECO:0000256" key="6">
    <source>
        <dbReference type="SAM" id="Phobius"/>
    </source>
</evidence>
<comment type="subcellular location">
    <subcellularLocation>
        <location evidence="1">Cell membrane</location>
        <topology evidence="1">Multi-pass membrane protein</topology>
    </subcellularLocation>
</comment>
<reference evidence="8 9" key="1">
    <citation type="submission" date="2019-03" db="EMBL/GenBank/DDBJ databases">
        <title>Paraburkholderia sp. 7MH5, isolated from subtropical forest soil.</title>
        <authorList>
            <person name="Gao Z.-H."/>
            <person name="Qiu L.-H."/>
        </authorList>
    </citation>
    <scope>NUCLEOTIDE SEQUENCE [LARGE SCALE GENOMIC DNA]</scope>
    <source>
        <strain evidence="8 9">7MH5</strain>
    </source>
</reference>
<dbReference type="GO" id="GO:0005886">
    <property type="term" value="C:plasma membrane"/>
    <property type="evidence" value="ECO:0007669"/>
    <property type="project" value="UniProtKB-SubCell"/>
</dbReference>
<feature type="domain" description="EamA" evidence="7">
    <location>
        <begin position="7"/>
        <end position="136"/>
    </location>
</feature>
<dbReference type="KEGG" id="ppai:E1956_37525"/>
<gene>
    <name evidence="8" type="ORF">E1956_37525</name>
</gene>
<dbReference type="AlphaFoldDB" id="A0A4V1B0I6"/>
<dbReference type="EMBL" id="CP038151">
    <property type="protein sequence ID" value="QBR02903.1"/>
    <property type="molecule type" value="Genomic_DNA"/>
</dbReference>
<evidence type="ECO:0000313" key="9">
    <source>
        <dbReference type="Proteomes" id="UP000295727"/>
    </source>
</evidence>
<evidence type="ECO:0000256" key="1">
    <source>
        <dbReference type="ARBA" id="ARBA00004651"/>
    </source>
</evidence>
<keyword evidence="3 6" id="KW-0812">Transmembrane</keyword>
<keyword evidence="2" id="KW-1003">Cell membrane</keyword>
<keyword evidence="9" id="KW-1185">Reference proteome</keyword>
<feature type="transmembrane region" description="Helical" evidence="6">
    <location>
        <begin position="31"/>
        <end position="56"/>
    </location>
</feature>
<feature type="transmembrane region" description="Helical" evidence="6">
    <location>
        <begin position="122"/>
        <end position="138"/>
    </location>
</feature>
<organism evidence="8 9">
    <name type="scientific">Paraburkholderia pallida</name>
    <dbReference type="NCBI Taxonomy" id="2547399"/>
    <lineage>
        <taxon>Bacteria</taxon>
        <taxon>Pseudomonadati</taxon>
        <taxon>Pseudomonadota</taxon>
        <taxon>Betaproteobacteria</taxon>
        <taxon>Burkholderiales</taxon>
        <taxon>Burkholderiaceae</taxon>
        <taxon>Paraburkholderia</taxon>
    </lineage>
</organism>
<keyword evidence="5 6" id="KW-0472">Membrane</keyword>
<feature type="transmembrane region" description="Helical" evidence="6">
    <location>
        <begin position="261"/>
        <end position="279"/>
    </location>
</feature>
<dbReference type="PANTHER" id="PTHR42920:SF5">
    <property type="entry name" value="EAMA DOMAIN-CONTAINING PROTEIN"/>
    <property type="match status" value="1"/>
</dbReference>
<dbReference type="OrthoDB" id="9804865at2"/>
<accession>A0A4V1B0I6</accession>
<feature type="domain" description="EamA" evidence="7">
    <location>
        <begin position="145"/>
        <end position="277"/>
    </location>
</feature>
<dbReference type="InterPro" id="IPR037185">
    <property type="entry name" value="EmrE-like"/>
</dbReference>
<dbReference type="RefSeq" id="WP_134758414.1">
    <property type="nucleotide sequence ID" value="NZ_CP038151.1"/>
</dbReference>
<keyword evidence="4 6" id="KW-1133">Transmembrane helix</keyword>
<evidence type="ECO:0000256" key="3">
    <source>
        <dbReference type="ARBA" id="ARBA00022692"/>
    </source>
</evidence>
<feature type="transmembrane region" description="Helical" evidence="6">
    <location>
        <begin position="144"/>
        <end position="162"/>
    </location>
</feature>
<evidence type="ECO:0000259" key="7">
    <source>
        <dbReference type="Pfam" id="PF00892"/>
    </source>
</evidence>
<name>A0A4V1B0I6_9BURK</name>
<dbReference type="PANTHER" id="PTHR42920">
    <property type="entry name" value="OS03G0707200 PROTEIN-RELATED"/>
    <property type="match status" value="1"/>
</dbReference>